<dbReference type="PROSITE" id="PS00086">
    <property type="entry name" value="CYTOCHROME_P450"/>
    <property type="match status" value="1"/>
</dbReference>
<evidence type="ECO:0000256" key="11">
    <source>
        <dbReference type="ARBA" id="ARBA00023033"/>
    </source>
</evidence>
<evidence type="ECO:0000256" key="15">
    <source>
        <dbReference type="SAM" id="Phobius"/>
    </source>
</evidence>
<dbReference type="PRINTS" id="PR00385">
    <property type="entry name" value="P450"/>
</dbReference>
<keyword evidence="11 14" id="KW-0503">Monooxygenase</keyword>
<evidence type="ECO:0000313" key="17">
    <source>
        <dbReference type="Proteomes" id="UP000887568"/>
    </source>
</evidence>
<dbReference type="InterPro" id="IPR002401">
    <property type="entry name" value="Cyt_P450_E_grp-I"/>
</dbReference>
<keyword evidence="9 14" id="KW-0560">Oxidoreductase</keyword>
<evidence type="ECO:0000256" key="2">
    <source>
        <dbReference type="ARBA" id="ARBA00004174"/>
    </source>
</evidence>
<dbReference type="InterPro" id="IPR001128">
    <property type="entry name" value="Cyt_P450"/>
</dbReference>
<evidence type="ECO:0000256" key="7">
    <source>
        <dbReference type="ARBA" id="ARBA00022824"/>
    </source>
</evidence>
<accession>A0A914AA38</accession>
<feature type="binding site" description="axial binding residue" evidence="13">
    <location>
        <position position="458"/>
    </location>
    <ligand>
        <name>heme</name>
        <dbReference type="ChEBI" id="CHEBI:30413"/>
    </ligand>
    <ligandPart>
        <name>Fe</name>
        <dbReference type="ChEBI" id="CHEBI:18248"/>
    </ligandPart>
</feature>
<dbReference type="GO" id="GO:0042446">
    <property type="term" value="P:hormone biosynthetic process"/>
    <property type="evidence" value="ECO:0007669"/>
    <property type="project" value="TreeGrafter"/>
</dbReference>
<evidence type="ECO:0000256" key="1">
    <source>
        <dbReference type="ARBA" id="ARBA00001971"/>
    </source>
</evidence>
<evidence type="ECO:0000256" key="12">
    <source>
        <dbReference type="ARBA" id="ARBA00023136"/>
    </source>
</evidence>
<keyword evidence="10 13" id="KW-0408">Iron</keyword>
<dbReference type="PANTHER" id="PTHR24289">
    <property type="entry name" value="STEROID 17-ALPHA-HYDROXYLASE/17,20 LYASE"/>
    <property type="match status" value="1"/>
</dbReference>
<dbReference type="Proteomes" id="UP000887568">
    <property type="component" value="Unplaced"/>
</dbReference>
<evidence type="ECO:0000256" key="3">
    <source>
        <dbReference type="ARBA" id="ARBA00004406"/>
    </source>
</evidence>
<dbReference type="InterPro" id="IPR036396">
    <property type="entry name" value="Cyt_P450_sf"/>
</dbReference>
<comment type="similarity">
    <text evidence="4 14">Belongs to the cytochrome P450 family.</text>
</comment>
<keyword evidence="6 13" id="KW-0479">Metal-binding</keyword>
<dbReference type="GO" id="GO:0042448">
    <property type="term" value="P:progesterone metabolic process"/>
    <property type="evidence" value="ECO:0007669"/>
    <property type="project" value="TreeGrafter"/>
</dbReference>
<dbReference type="OrthoDB" id="639466at2759"/>
<dbReference type="Gene3D" id="1.10.630.10">
    <property type="entry name" value="Cytochrome P450"/>
    <property type="match status" value="1"/>
</dbReference>
<keyword evidence="15" id="KW-1133">Transmembrane helix</keyword>
<keyword evidence="17" id="KW-1185">Reference proteome</keyword>
<evidence type="ECO:0000256" key="6">
    <source>
        <dbReference type="ARBA" id="ARBA00022723"/>
    </source>
</evidence>
<evidence type="ECO:0000256" key="9">
    <source>
        <dbReference type="ARBA" id="ARBA00023002"/>
    </source>
</evidence>
<dbReference type="PRINTS" id="PR00463">
    <property type="entry name" value="EP450I"/>
</dbReference>
<organism evidence="16 17">
    <name type="scientific">Patiria miniata</name>
    <name type="common">Bat star</name>
    <name type="synonym">Asterina miniata</name>
    <dbReference type="NCBI Taxonomy" id="46514"/>
    <lineage>
        <taxon>Eukaryota</taxon>
        <taxon>Metazoa</taxon>
        <taxon>Echinodermata</taxon>
        <taxon>Eleutherozoa</taxon>
        <taxon>Asterozoa</taxon>
        <taxon>Asteroidea</taxon>
        <taxon>Valvatacea</taxon>
        <taxon>Valvatida</taxon>
        <taxon>Asterinidae</taxon>
        <taxon>Patiria</taxon>
    </lineage>
</organism>
<evidence type="ECO:0000256" key="8">
    <source>
        <dbReference type="ARBA" id="ARBA00022848"/>
    </source>
</evidence>
<evidence type="ECO:0000256" key="5">
    <source>
        <dbReference type="ARBA" id="ARBA00022617"/>
    </source>
</evidence>
<dbReference type="RefSeq" id="XP_038060269.1">
    <property type="nucleotide sequence ID" value="XM_038204341.1"/>
</dbReference>
<dbReference type="AlphaFoldDB" id="A0A914AA38"/>
<dbReference type="GeneID" id="119731249"/>
<evidence type="ECO:0000313" key="16">
    <source>
        <dbReference type="EnsemblMetazoa" id="XP_038060269.1"/>
    </source>
</evidence>
<keyword evidence="8" id="KW-0492">Microsome</keyword>
<dbReference type="GO" id="GO:0005789">
    <property type="term" value="C:endoplasmic reticulum membrane"/>
    <property type="evidence" value="ECO:0007669"/>
    <property type="project" value="UniProtKB-SubCell"/>
</dbReference>
<dbReference type="EnsemblMetazoa" id="XM_038204341.1">
    <property type="protein sequence ID" value="XP_038060269.1"/>
    <property type="gene ID" value="LOC119731249"/>
</dbReference>
<keyword evidence="5 13" id="KW-0349">Heme</keyword>
<feature type="transmembrane region" description="Helical" evidence="15">
    <location>
        <begin position="20"/>
        <end position="40"/>
    </location>
</feature>
<comment type="cofactor">
    <cofactor evidence="1 13">
        <name>heme</name>
        <dbReference type="ChEBI" id="CHEBI:30413"/>
    </cofactor>
</comment>
<proteinExistence type="inferred from homology"/>
<dbReference type="PANTHER" id="PTHR24289:SF20">
    <property type="entry name" value="STEROID 17-ALPHA-HYDROXYLASE_17,20 LYASE"/>
    <property type="match status" value="1"/>
</dbReference>
<dbReference type="GO" id="GO:0020037">
    <property type="term" value="F:heme binding"/>
    <property type="evidence" value="ECO:0007669"/>
    <property type="project" value="InterPro"/>
</dbReference>
<dbReference type="OMA" id="MARTECV"/>
<evidence type="ECO:0000256" key="14">
    <source>
        <dbReference type="RuleBase" id="RU000461"/>
    </source>
</evidence>
<dbReference type="SUPFAM" id="SSF48264">
    <property type="entry name" value="Cytochrome P450"/>
    <property type="match status" value="1"/>
</dbReference>
<comment type="subcellular location">
    <subcellularLocation>
        <location evidence="3">Endoplasmic reticulum membrane</location>
        <topology evidence="3">Peripheral membrane protein</topology>
    </subcellularLocation>
    <subcellularLocation>
        <location evidence="2">Microsome membrane</location>
        <topology evidence="2">Peripheral membrane protein</topology>
    </subcellularLocation>
</comment>
<sequence>MMSMIGTLVADGGSLLSSVPSLLLVGLTAVVAGTAIVGILGSRRPTGFPPGPTPIPFVGNVTSIRKDGQPVWINMGRLAKEYGDVFSIKLGDKWYVVLNSFRAIREGLAAGPVALANRPHFYSTDLFSEDYRDLGYTNYSPTWVLHRQFALGAFSDVYSTKHMDAVVNQQFTRYVEPLLASGGEGQSVDGIGLGQEMGMGSVVTWCFGPGNDQFHRDLVELVSVDVSLNLVGRRIPVDIFPFLRYFPLSSNRVMRDVVDKFMTMLRTEFKSRRQTFQEDDKLTDLCGALLHAQKAAEKEEKYDFLTDVHVIQVLASSFRGSIGLLTTTYWGLALLAEYPDVQQRVANEIRDVIGKDRQPSVEDRAAMPYTAATMMEMLRFGSVAPLGVPRAAHEDVKIRGFNIPKGTVILYNIYGTHFDQANYANPHEFNPDRFFDSDGSVIASPDNFLPFGMGTRKCLGYVLAQSVLFLAFSRLLQGYRVSKLDGQPGDGSLFGQDPQYEGSRWPKPFRIAITKVE</sequence>
<evidence type="ECO:0008006" key="18">
    <source>
        <dbReference type="Google" id="ProtNLM"/>
    </source>
</evidence>
<dbReference type="GO" id="GO:0005506">
    <property type="term" value="F:iron ion binding"/>
    <property type="evidence" value="ECO:0007669"/>
    <property type="project" value="InterPro"/>
</dbReference>
<keyword evidence="7" id="KW-0256">Endoplasmic reticulum</keyword>
<evidence type="ECO:0000256" key="10">
    <source>
        <dbReference type="ARBA" id="ARBA00023004"/>
    </source>
</evidence>
<evidence type="ECO:0000256" key="13">
    <source>
        <dbReference type="PIRSR" id="PIRSR602401-1"/>
    </source>
</evidence>
<dbReference type="InterPro" id="IPR017972">
    <property type="entry name" value="Cyt_P450_CS"/>
</dbReference>
<name>A0A914AA38_PATMI</name>
<evidence type="ECO:0000256" key="4">
    <source>
        <dbReference type="ARBA" id="ARBA00010617"/>
    </source>
</evidence>
<keyword evidence="12 15" id="KW-0472">Membrane</keyword>
<dbReference type="FunFam" id="1.10.630.10:FF:000238">
    <property type="entry name" value="Cytochrome P450 2A6"/>
    <property type="match status" value="1"/>
</dbReference>
<protein>
    <recommendedName>
        <fullName evidence="18">Cytochrome P450</fullName>
    </recommendedName>
</protein>
<dbReference type="Pfam" id="PF00067">
    <property type="entry name" value="p450"/>
    <property type="match status" value="1"/>
</dbReference>
<keyword evidence="15" id="KW-0812">Transmembrane</keyword>
<dbReference type="GO" id="GO:0004508">
    <property type="term" value="F:steroid 17-alpha-monooxygenase activity"/>
    <property type="evidence" value="ECO:0007669"/>
    <property type="project" value="TreeGrafter"/>
</dbReference>
<reference evidence="16" key="1">
    <citation type="submission" date="2022-11" db="UniProtKB">
        <authorList>
            <consortium name="EnsemblMetazoa"/>
        </authorList>
    </citation>
    <scope>IDENTIFICATION</scope>
</reference>